<feature type="compositionally biased region" description="Basic and acidic residues" evidence="1">
    <location>
        <begin position="15"/>
        <end position="40"/>
    </location>
</feature>
<reference evidence="3 4" key="1">
    <citation type="journal article" date="2021" name="Nat. Commun.">
        <title>Incipient diploidization of the medicinal plant Perilla within 10,000 years.</title>
        <authorList>
            <person name="Zhang Y."/>
            <person name="Shen Q."/>
            <person name="Leng L."/>
            <person name="Zhang D."/>
            <person name="Chen S."/>
            <person name="Shi Y."/>
            <person name="Ning Z."/>
            <person name="Chen S."/>
        </authorList>
    </citation>
    <scope>NUCLEOTIDE SEQUENCE [LARGE SCALE GENOMIC DNA]</scope>
    <source>
        <strain evidence="4">cv. PC099</strain>
    </source>
</reference>
<protein>
    <recommendedName>
        <fullName evidence="2">Arabidopsis retrotransposon Orf1 C-terminal domain-containing protein</fullName>
    </recommendedName>
</protein>
<feature type="compositionally biased region" description="Polar residues" evidence="1">
    <location>
        <begin position="168"/>
        <end position="177"/>
    </location>
</feature>
<comment type="caution">
    <text evidence="3">The sequence shown here is derived from an EMBL/GenBank/DDBJ whole genome shotgun (WGS) entry which is preliminary data.</text>
</comment>
<evidence type="ECO:0000259" key="2">
    <source>
        <dbReference type="Pfam" id="PF03078"/>
    </source>
</evidence>
<feature type="compositionally biased region" description="Basic and acidic residues" evidence="1">
    <location>
        <begin position="60"/>
        <end position="70"/>
    </location>
</feature>
<feature type="compositionally biased region" description="Basic and acidic residues" evidence="1">
    <location>
        <begin position="104"/>
        <end position="129"/>
    </location>
</feature>
<dbReference type="AlphaFoldDB" id="A0AAD4JMU4"/>
<feature type="compositionally biased region" description="Acidic residues" evidence="1">
    <location>
        <begin position="1"/>
        <end position="14"/>
    </location>
</feature>
<dbReference type="InterPro" id="IPR004312">
    <property type="entry name" value="ATHILA_Orf1_C"/>
</dbReference>
<feature type="compositionally biased region" description="Low complexity" evidence="1">
    <location>
        <begin position="77"/>
        <end position="89"/>
    </location>
</feature>
<feature type="compositionally biased region" description="Acidic residues" evidence="1">
    <location>
        <begin position="41"/>
        <end position="59"/>
    </location>
</feature>
<feature type="compositionally biased region" description="Basic and acidic residues" evidence="1">
    <location>
        <begin position="196"/>
        <end position="208"/>
    </location>
</feature>
<name>A0AAD4JMU4_PERFH</name>
<accession>A0AAD4JMU4</accession>
<keyword evidence="4" id="KW-1185">Reference proteome</keyword>
<evidence type="ECO:0000313" key="3">
    <source>
        <dbReference type="EMBL" id="KAH6836761.1"/>
    </source>
</evidence>
<proteinExistence type="predicted"/>
<dbReference type="Pfam" id="PF03078">
    <property type="entry name" value="ATHILA"/>
    <property type="match status" value="1"/>
</dbReference>
<organism evidence="3 4">
    <name type="scientific">Perilla frutescens var. hirtella</name>
    <name type="common">Perilla citriodora</name>
    <name type="synonym">Perilla setoyensis</name>
    <dbReference type="NCBI Taxonomy" id="608512"/>
    <lineage>
        <taxon>Eukaryota</taxon>
        <taxon>Viridiplantae</taxon>
        <taxon>Streptophyta</taxon>
        <taxon>Embryophyta</taxon>
        <taxon>Tracheophyta</taxon>
        <taxon>Spermatophyta</taxon>
        <taxon>Magnoliopsida</taxon>
        <taxon>eudicotyledons</taxon>
        <taxon>Gunneridae</taxon>
        <taxon>Pentapetalae</taxon>
        <taxon>asterids</taxon>
        <taxon>lamiids</taxon>
        <taxon>Lamiales</taxon>
        <taxon>Lamiaceae</taxon>
        <taxon>Nepetoideae</taxon>
        <taxon>Elsholtzieae</taxon>
        <taxon>Perilla</taxon>
    </lineage>
</organism>
<feature type="compositionally biased region" description="Acidic residues" evidence="1">
    <location>
        <begin position="143"/>
        <end position="165"/>
    </location>
</feature>
<gene>
    <name evidence="3" type="ORF">C2S53_007827</name>
</gene>
<sequence length="383" mass="43440">MEDASDEEKCEENEEEKKEEEVREMVEKGEEKVTQEKVTKEEDDAKTEEESGSEEDEEETKSGESEKALNEEEEAAKAQPQQPSQKPEATLGRRVSPRSQAAKKGIEKGKEESSKVTIEKSPLKPKKDQPPVVPISKRKLELQDESTEEESEEETVSSESIESDEPIQPSTVELSATKSKKEPAKPQVPARAAPAKPEKTEASGQTERVKLMDKRKLVPLYALNENTLEDLGLKDEVLQYFENIGWMKALQWEDKAYKELSCEFLLLYSFKPTKGYLLNTPVVIKFAIQGTKYSMFITELNLYLGIVGVSDLQKQWYKDAKTLASESWTKSIQRRWEEIGGIDPFKSGTSKSREIKNAALQIYHKWIAYNIYANKDGTGQVTQ</sequence>
<dbReference type="Proteomes" id="UP001190926">
    <property type="component" value="Unassembled WGS sequence"/>
</dbReference>
<dbReference type="EMBL" id="SDAM02000019">
    <property type="protein sequence ID" value="KAH6836761.1"/>
    <property type="molecule type" value="Genomic_DNA"/>
</dbReference>
<feature type="domain" description="Arabidopsis retrotransposon Orf1 C-terminal" evidence="2">
    <location>
        <begin position="186"/>
        <end position="382"/>
    </location>
</feature>
<evidence type="ECO:0000256" key="1">
    <source>
        <dbReference type="SAM" id="MobiDB-lite"/>
    </source>
</evidence>
<evidence type="ECO:0000313" key="4">
    <source>
        <dbReference type="Proteomes" id="UP001190926"/>
    </source>
</evidence>
<feature type="region of interest" description="Disordered" evidence="1">
    <location>
        <begin position="1"/>
        <end position="208"/>
    </location>
</feature>